<dbReference type="EMBL" id="CAADRA010005166">
    <property type="protein sequence ID" value="VFT86385.1"/>
    <property type="molecule type" value="Genomic_DNA"/>
</dbReference>
<evidence type="ECO:0000313" key="4">
    <source>
        <dbReference type="Proteomes" id="UP000332933"/>
    </source>
</evidence>
<feature type="compositionally biased region" description="Basic and acidic residues" evidence="1">
    <location>
        <begin position="11"/>
        <end position="36"/>
    </location>
</feature>
<name>A0A485KNE8_9STRA</name>
<dbReference type="OrthoDB" id="79592at2759"/>
<accession>A0A485KNE8</accession>
<evidence type="ECO:0000313" key="3">
    <source>
        <dbReference type="EMBL" id="VFT86385.1"/>
    </source>
</evidence>
<proteinExistence type="predicted"/>
<feature type="region of interest" description="Disordered" evidence="1">
    <location>
        <begin position="1"/>
        <end position="66"/>
    </location>
</feature>
<dbReference type="Proteomes" id="UP000332933">
    <property type="component" value="Unassembled WGS sequence"/>
</dbReference>
<dbReference type="AlphaFoldDB" id="A0A485KNE8"/>
<protein>
    <submittedName>
        <fullName evidence="3">Aste57867_9506 protein</fullName>
    </submittedName>
</protein>
<gene>
    <name evidence="3" type="primary">Aste57867_9506</name>
    <name evidence="2" type="ORF">As57867_009469</name>
    <name evidence="3" type="ORF">ASTE57867_9506</name>
</gene>
<keyword evidence="4" id="KW-1185">Reference proteome</keyword>
<feature type="compositionally biased region" description="Acidic residues" evidence="1">
    <location>
        <begin position="1"/>
        <end position="10"/>
    </location>
</feature>
<reference evidence="3 4" key="1">
    <citation type="submission" date="2019-03" db="EMBL/GenBank/DDBJ databases">
        <authorList>
            <person name="Gaulin E."/>
            <person name="Dumas B."/>
        </authorList>
    </citation>
    <scope>NUCLEOTIDE SEQUENCE [LARGE SCALE GENOMIC DNA]</scope>
    <source>
        <strain evidence="3">CBS 568.67</strain>
    </source>
</reference>
<reference evidence="2" key="2">
    <citation type="submission" date="2019-06" db="EMBL/GenBank/DDBJ databases">
        <title>Genomics analysis of Aphanomyces spp. identifies a new class of oomycete effector associated with host adaptation.</title>
        <authorList>
            <person name="Gaulin E."/>
        </authorList>
    </citation>
    <scope>NUCLEOTIDE SEQUENCE</scope>
    <source>
        <strain evidence="2">CBS 578.67</strain>
    </source>
</reference>
<organism evidence="3 4">
    <name type="scientific">Aphanomyces stellatus</name>
    <dbReference type="NCBI Taxonomy" id="120398"/>
    <lineage>
        <taxon>Eukaryota</taxon>
        <taxon>Sar</taxon>
        <taxon>Stramenopiles</taxon>
        <taxon>Oomycota</taxon>
        <taxon>Saprolegniomycetes</taxon>
        <taxon>Saprolegniales</taxon>
        <taxon>Verrucalvaceae</taxon>
        <taxon>Aphanomyces</taxon>
    </lineage>
</organism>
<evidence type="ECO:0000256" key="1">
    <source>
        <dbReference type="SAM" id="MobiDB-lite"/>
    </source>
</evidence>
<evidence type="ECO:0000313" key="2">
    <source>
        <dbReference type="EMBL" id="KAF0699956.1"/>
    </source>
</evidence>
<sequence>MYDVDMDAYDEVEHTAHAEQRKRTLSEHEAVVEHQLKRLKINPQALSPAPSSDDDGRDSLDSAPPQLMEGLVDVNYAYVNQLLREMHYLRQMRKRVTADGNQAKFTWTQGNT</sequence>
<dbReference type="EMBL" id="VJMH01005145">
    <property type="protein sequence ID" value="KAF0699956.1"/>
    <property type="molecule type" value="Genomic_DNA"/>
</dbReference>